<feature type="compositionally biased region" description="Acidic residues" evidence="1">
    <location>
        <begin position="53"/>
        <end position="65"/>
    </location>
</feature>
<accession>A0A3B0U3V2</accession>
<sequence length="78" mass="8581">KDGKVTITLPDVADGAIADMDLPMVDISFAKLILSDRLLEEARIEQENSPIVDDPEITTIDDADLTEQNLEKPKTSKN</sequence>
<protein>
    <submittedName>
        <fullName evidence="2">Uncharacterized protein</fullName>
    </submittedName>
</protein>
<dbReference type="AlphaFoldDB" id="A0A3B0U3V2"/>
<organism evidence="2">
    <name type="scientific">hydrothermal vent metagenome</name>
    <dbReference type="NCBI Taxonomy" id="652676"/>
    <lineage>
        <taxon>unclassified sequences</taxon>
        <taxon>metagenomes</taxon>
        <taxon>ecological metagenomes</taxon>
    </lineage>
</organism>
<proteinExistence type="predicted"/>
<feature type="compositionally biased region" description="Basic and acidic residues" evidence="1">
    <location>
        <begin position="69"/>
        <end position="78"/>
    </location>
</feature>
<feature type="non-terminal residue" evidence="2">
    <location>
        <position position="1"/>
    </location>
</feature>
<gene>
    <name evidence="2" type="ORF">MNBD_ALPHA11-371</name>
</gene>
<dbReference type="EMBL" id="UOEQ01000198">
    <property type="protein sequence ID" value="VAW19129.1"/>
    <property type="molecule type" value="Genomic_DNA"/>
</dbReference>
<evidence type="ECO:0000256" key="1">
    <source>
        <dbReference type="SAM" id="MobiDB-lite"/>
    </source>
</evidence>
<name>A0A3B0U3V2_9ZZZZ</name>
<feature type="region of interest" description="Disordered" evidence="1">
    <location>
        <begin position="45"/>
        <end position="78"/>
    </location>
</feature>
<evidence type="ECO:0000313" key="2">
    <source>
        <dbReference type="EMBL" id="VAW19129.1"/>
    </source>
</evidence>
<reference evidence="2" key="1">
    <citation type="submission" date="2018-06" db="EMBL/GenBank/DDBJ databases">
        <authorList>
            <person name="Zhirakovskaya E."/>
        </authorList>
    </citation>
    <scope>NUCLEOTIDE SEQUENCE</scope>
</reference>